<sequence>MSEPSANPVRLKSAVRARSLAEEGVALSMGATAVVVRGSRADTVWRALEPTLRAGFERETLLGGFPERGRPFLASILDQLEEHGFLRELEPEPEDLAPAERAAYPHLESLTRRPHAALAALREGTVRVRSSHPELAAEAARALVRAGVGTVRVDPEDAPESPLLLTTRWEPAEGEPAEHLIASGGGLWLSGPRDRSAGPDLVAPLRRWFASRKETSDGTAPDEAASRLVHTLVCAQLALALVAHVARDAEDAAPAEDAEFMVTTDELVSEPRVFSVLSPLNPEATGPIPVWEAAEPPEVPALLDSVTHLWDRVFGPVAEPRPGSLPQLPVGLARSGTVVGCGPTTAEARLDALLRALRPEVWLPSAAPVGLGLGLGLTPETAIGAAVADLALRMPGERWKDVAAPDLSPGSRRLWAALTLRLGVTASLVVHATDDGLHRARVLPETEGAYSGEGVAPHPDTAVQEALLRAVASARLAEEPPGPPLDTCGGGTSRTLSDLARWAFETRAVRLSAPEGADRLRDLGVHSAVASWS</sequence>
<dbReference type="RefSeq" id="WP_014913524.1">
    <property type="nucleotide sequence ID" value="NC_018524.1"/>
</dbReference>
<reference evidence="2" key="2">
    <citation type="submission" date="2012-08" db="EMBL/GenBank/DDBJ databases">
        <title>Whole-genome sequence of Nocardiopsis alba strain ATCC BAA-2165 associated with honeybees.</title>
        <authorList>
            <person name="Qiao J."/>
            <person name="Chen L."/>
            <person name="Li Y."/>
            <person name="Wang J."/>
            <person name="Zhang W."/>
            <person name="Chen S."/>
        </authorList>
    </citation>
    <scope>NUCLEOTIDE SEQUENCE [LARGE SCALE GENOMIC DNA]</scope>
    <source>
        <strain evidence="2">ATCC BAA-2165 / BE74</strain>
    </source>
</reference>
<dbReference type="KEGG" id="nal:B005_1667"/>
<proteinExistence type="predicted"/>
<dbReference type="eggNOG" id="ENOG5032PAD">
    <property type="taxonomic scope" value="Bacteria"/>
</dbReference>
<evidence type="ECO:0000313" key="1">
    <source>
        <dbReference type="EMBL" id="AFR11072.1"/>
    </source>
</evidence>
<reference evidence="1 2" key="1">
    <citation type="journal article" date="2012" name="J. Bacteriol.">
        <title>Whole-Genome Sequence of Nocardiopsis alba Strain ATCC BAA-2165, Associated with Honeybees.</title>
        <authorList>
            <person name="Qiao J."/>
            <person name="Chen L."/>
            <person name="Li Y."/>
            <person name="Wang J."/>
            <person name="Zhang W."/>
            <person name="Chen S."/>
        </authorList>
    </citation>
    <scope>NUCLEOTIDE SEQUENCE [LARGE SCALE GENOMIC DNA]</scope>
    <source>
        <strain evidence="2">ATCC BAA-2165 / BE74</strain>
    </source>
</reference>
<dbReference type="Proteomes" id="UP000003779">
    <property type="component" value="Chromosome"/>
</dbReference>
<dbReference type="HOGENOM" id="CLU_494088_0_0_11"/>
<dbReference type="STRING" id="1205910.B005_1667"/>
<gene>
    <name evidence="1" type="ordered locus">B005_1667</name>
</gene>
<evidence type="ECO:0000313" key="2">
    <source>
        <dbReference type="Proteomes" id="UP000003779"/>
    </source>
</evidence>
<dbReference type="AlphaFoldDB" id="J7LK40"/>
<protein>
    <submittedName>
        <fullName evidence="1">Uncharacterized protein</fullName>
    </submittedName>
</protein>
<organism evidence="1 2">
    <name type="scientific">Nocardiopsis alba (strain ATCC BAA-2165 / BE74)</name>
    <dbReference type="NCBI Taxonomy" id="1205910"/>
    <lineage>
        <taxon>Bacteria</taxon>
        <taxon>Bacillati</taxon>
        <taxon>Actinomycetota</taxon>
        <taxon>Actinomycetes</taxon>
        <taxon>Streptosporangiales</taxon>
        <taxon>Nocardiopsidaceae</taxon>
        <taxon>Nocardiopsis</taxon>
    </lineage>
</organism>
<accession>J7LK40</accession>
<dbReference type="EMBL" id="CP003788">
    <property type="protein sequence ID" value="AFR11072.1"/>
    <property type="molecule type" value="Genomic_DNA"/>
</dbReference>
<dbReference type="OrthoDB" id="3417006at2"/>
<name>J7LK40_NOCAA</name>
<dbReference type="PATRIC" id="fig|1205910.3.peg.1581"/>